<dbReference type="EC" id="3.1.-.-" evidence="2"/>
<dbReference type="PROSITE" id="PS01091">
    <property type="entry name" value="TATD_3"/>
    <property type="match status" value="1"/>
</dbReference>
<evidence type="ECO:0000256" key="1">
    <source>
        <dbReference type="ARBA" id="ARBA00022801"/>
    </source>
</evidence>
<reference evidence="2 3" key="1">
    <citation type="submission" date="2023-04" db="EMBL/GenBank/DDBJ databases">
        <title>A novel bacteria isolated from coastal sediment.</title>
        <authorList>
            <person name="Liu X.-J."/>
            <person name="Du Z.-J."/>
        </authorList>
    </citation>
    <scope>NUCLEOTIDE SEQUENCE [LARGE SCALE GENOMIC DNA]</scope>
    <source>
        <strain evidence="2 3">SDUM461004</strain>
    </source>
</reference>
<proteinExistence type="predicted"/>
<dbReference type="PANTHER" id="PTHR47176">
    <property type="entry name" value="OSJNBA0020J04.13 PROTEIN"/>
    <property type="match status" value="1"/>
</dbReference>
<dbReference type="SUPFAM" id="SSF51556">
    <property type="entry name" value="Metallo-dependent hydrolases"/>
    <property type="match status" value="1"/>
</dbReference>
<dbReference type="PANTHER" id="PTHR47176:SF1">
    <property type="entry name" value="OS04G0577500 PROTEIN"/>
    <property type="match status" value="1"/>
</dbReference>
<dbReference type="PIRSF" id="PIRSF005902">
    <property type="entry name" value="DNase_TatD"/>
    <property type="match status" value="1"/>
</dbReference>
<evidence type="ECO:0000313" key="3">
    <source>
        <dbReference type="Proteomes" id="UP001243717"/>
    </source>
</evidence>
<dbReference type="InterPro" id="IPR001130">
    <property type="entry name" value="TatD-like"/>
</dbReference>
<dbReference type="Gene3D" id="3.20.20.140">
    <property type="entry name" value="Metal-dependent hydrolases"/>
    <property type="match status" value="1"/>
</dbReference>
<sequence>MKLYDAHSHPHAALSHPVVLNGTCPADWPQLLKLAHQEPQIIPAIGLHPWQVNEAPSDWQASFLKHITAARAIGEIGLDQWVDGYDIQRQQYAFIWQLRQAATHNLPVSIHCLKALDPLLGILKAQPCPSRGIHLHAYSGSAEQVAQLAQLGAYFSFHAAQLSNNAKKASAAVRAVPADRLLIETDAPDTLKTSTSPTEFLLNGYQRIAKLREVAVEALAQQVADNFTRYFIDD</sequence>
<comment type="caution">
    <text evidence="2">The sequence shown here is derived from an EMBL/GenBank/DDBJ whole genome shotgun (WGS) entry which is preliminary data.</text>
</comment>
<dbReference type="Proteomes" id="UP001243717">
    <property type="component" value="Unassembled WGS sequence"/>
</dbReference>
<protein>
    <submittedName>
        <fullName evidence="2">TatD family hydrolase</fullName>
        <ecNumber evidence="2">3.1.-.-</ecNumber>
    </submittedName>
</protein>
<dbReference type="GO" id="GO:0016787">
    <property type="term" value="F:hydrolase activity"/>
    <property type="evidence" value="ECO:0007669"/>
    <property type="project" value="UniProtKB-KW"/>
</dbReference>
<dbReference type="RefSeq" id="WP_308985185.1">
    <property type="nucleotide sequence ID" value="NZ_JARXIC010000013.1"/>
</dbReference>
<accession>A0ABU1AKL0</accession>
<name>A0ABU1AKL0_9BACT</name>
<keyword evidence="3" id="KW-1185">Reference proteome</keyword>
<keyword evidence="1 2" id="KW-0378">Hydrolase</keyword>
<gene>
    <name evidence="2" type="ORF">QEH59_09790</name>
</gene>
<dbReference type="EMBL" id="JARXIC010000013">
    <property type="protein sequence ID" value="MDQ8194718.1"/>
    <property type="molecule type" value="Genomic_DNA"/>
</dbReference>
<evidence type="ECO:0000313" key="2">
    <source>
        <dbReference type="EMBL" id="MDQ8194718.1"/>
    </source>
</evidence>
<dbReference type="InterPro" id="IPR032466">
    <property type="entry name" value="Metal_Hydrolase"/>
</dbReference>
<organism evidence="2 3">
    <name type="scientific">Thalassobacterium sedimentorum</name>
    <dbReference type="NCBI Taxonomy" id="3041258"/>
    <lineage>
        <taxon>Bacteria</taxon>
        <taxon>Pseudomonadati</taxon>
        <taxon>Verrucomicrobiota</taxon>
        <taxon>Opitutia</taxon>
        <taxon>Puniceicoccales</taxon>
        <taxon>Coraliomargaritaceae</taxon>
        <taxon>Thalassobacterium</taxon>
    </lineage>
</organism>
<dbReference type="CDD" id="cd01310">
    <property type="entry name" value="TatD_DNAse"/>
    <property type="match status" value="1"/>
</dbReference>
<dbReference type="InterPro" id="IPR018228">
    <property type="entry name" value="DNase_TatD-rel_CS"/>
</dbReference>
<dbReference type="Pfam" id="PF01026">
    <property type="entry name" value="TatD_DNase"/>
    <property type="match status" value="1"/>
</dbReference>